<evidence type="ECO:0000313" key="2">
    <source>
        <dbReference type="Proteomes" id="UP000425543"/>
    </source>
</evidence>
<evidence type="ECO:0000313" key="1">
    <source>
        <dbReference type="EMBL" id="QGJ93580.1"/>
    </source>
</evidence>
<keyword evidence="2" id="KW-1185">Reference proteome</keyword>
<protein>
    <submittedName>
        <fullName evidence="1">Head-to-tail adaptor</fullName>
    </submittedName>
</protein>
<gene>
    <name evidence="1" type="primary">26</name>
    <name evidence="1" type="ORF">SEA_MELBINS_26</name>
</gene>
<proteinExistence type="predicted"/>
<reference evidence="1 2" key="1">
    <citation type="submission" date="2019-10" db="EMBL/GenBank/DDBJ databases">
        <authorList>
            <person name="Hernandez-Flores M.J."/>
            <person name="Aleman-Lozada M."/>
            <person name="Aponte-Olivieri F."/>
            <person name="Cruz-Velazquez M.A."/>
            <person name="Diaz-Melendez B.J."/>
            <person name="Jana-Martinez N.E."/>
            <person name="Medina-Santiago V."/>
            <person name="Mercado-Mulero C."/>
            <person name="Herrera-DelValle R.J."/>
            <person name="Ocasio-Caldero C.E."/>
            <person name="Silva-Martinez J.O."/>
            <person name="Fernandez-Martinez M."/>
            <person name="Vazquez E."/>
            <person name="Rubin M.R."/>
            <person name="Fryberger R.B."/>
            <person name="Garlena R.A."/>
            <person name="Russell D.A."/>
            <person name="Pope W.H."/>
            <person name="Jacobs-Sera D."/>
            <person name="Hatfull G.F."/>
        </authorList>
    </citation>
    <scope>NUCLEOTIDE SEQUENCE [LARGE SCALE GENOMIC DNA]</scope>
</reference>
<accession>A0A649VMC6</accession>
<sequence>MAQIEWPVIIPADDAEFWATVDPDLQAQAELWATTILWALSGRIFGLHADVVRPCHRPPRRGSTYGDPRAGVFAAGGMVLGSISATISAARGCGCGVDDCRHQTVADLALDGPIHDITKISIDGQVLPTSAYTVRDRRWVRRLDGSGWPTRQNLNAAADAVGAFVVTYRRGIMPPEAGQFAAGILAVEWVKSREGRECRLPRGVVSASRNGLSVELDPRAYFTEGMTGIEDVDQWLLSVNPNHLSAPARVVGPRLATRLESDNA</sequence>
<dbReference type="Proteomes" id="UP000425543">
    <property type="component" value="Segment"/>
</dbReference>
<dbReference type="KEGG" id="vg:63026964"/>
<dbReference type="EMBL" id="MN586028">
    <property type="protein sequence ID" value="QGJ93580.1"/>
    <property type="molecule type" value="Genomic_DNA"/>
</dbReference>
<dbReference type="GeneID" id="63026964"/>
<organism evidence="1 2">
    <name type="scientific">Gordonia phage MelBins</name>
    <dbReference type="NCBI Taxonomy" id="2656540"/>
    <lineage>
        <taxon>Viruses</taxon>
        <taxon>Duplodnaviria</taxon>
        <taxon>Heunggongvirae</taxon>
        <taxon>Uroviricota</taxon>
        <taxon>Caudoviricetes</taxon>
        <taxon>Stackebrandtviridae</taxon>
        <taxon>Schenleyvirinae</taxon>
        <taxon>Leonardvirus</taxon>
        <taxon>Leonardvirus melbins</taxon>
    </lineage>
</organism>
<dbReference type="RefSeq" id="YP_010002414.1">
    <property type="nucleotide sequence ID" value="NC_053244.1"/>
</dbReference>
<name>A0A649VMC6_9CAUD</name>